<dbReference type="Pfam" id="PF08240">
    <property type="entry name" value="ADH_N"/>
    <property type="match status" value="1"/>
</dbReference>
<dbReference type="SUPFAM" id="SSF50129">
    <property type="entry name" value="GroES-like"/>
    <property type="match status" value="1"/>
</dbReference>
<keyword evidence="3" id="KW-1185">Reference proteome</keyword>
<reference evidence="2 3" key="1">
    <citation type="submission" date="2020-03" db="EMBL/GenBank/DDBJ databases">
        <title>Cyclobacterium plantarum sp. nov., a marine bacterium isolated from a coastal-marine wetland.</title>
        <authorList>
            <person name="Sanchez-Porro C."/>
            <person name="Ventosa A."/>
            <person name="Amoozegar M."/>
        </authorList>
    </citation>
    <scope>NUCLEOTIDE SEQUENCE [LARGE SCALE GENOMIC DNA]</scope>
    <source>
        <strain evidence="2 3">GBPx2</strain>
    </source>
</reference>
<dbReference type="RefSeq" id="WP_166151594.1">
    <property type="nucleotide sequence ID" value="NZ_JAANYN010000018.1"/>
</dbReference>
<dbReference type="SMART" id="SM00829">
    <property type="entry name" value="PKS_ER"/>
    <property type="match status" value="1"/>
</dbReference>
<name>A0ABX0HDH0_9BACT</name>
<sequence>MKAAGFIKYGKPEKVLEIKEVDFPIPGKGEVLVSIVATAINDYDWSLVRGKPYLYRLFFGLFKPKAQIPGMELAGIVQEVGSDVTKFTVGDAVFGDISAFGFGTFAEYVCIDANALEKKPVALSFDEATAVPHAFCLAIQALHDLGNIKKGQKILINGGGGGVGTFAVQLAKLEGCVVTGVDSGDKLEQMKAIGYDYVVDYKKTNFTKSGETYDLVLDCKTNQYPWSYLRALSPNGKYVTIGGKPGGLIQMLFFGKLLSLFSSKKLQIVSLKPNKDLEDFLELYHQKKIQVLIDGPYLLENTPRLIQYFGEGKHRGKVVIRPGHAE</sequence>
<protein>
    <submittedName>
        <fullName evidence="2">NAD(P)-dependent alcohol dehydrogenase</fullName>
    </submittedName>
</protein>
<evidence type="ECO:0000259" key="1">
    <source>
        <dbReference type="SMART" id="SM00829"/>
    </source>
</evidence>
<organism evidence="2 3">
    <name type="scientific">Cyclobacterium plantarum</name>
    <dbReference type="NCBI Taxonomy" id="2716263"/>
    <lineage>
        <taxon>Bacteria</taxon>
        <taxon>Pseudomonadati</taxon>
        <taxon>Bacteroidota</taxon>
        <taxon>Cytophagia</taxon>
        <taxon>Cytophagales</taxon>
        <taxon>Cyclobacteriaceae</taxon>
        <taxon>Cyclobacterium</taxon>
    </lineage>
</organism>
<dbReference type="Gene3D" id="3.40.50.720">
    <property type="entry name" value="NAD(P)-binding Rossmann-like Domain"/>
    <property type="match status" value="1"/>
</dbReference>
<dbReference type="InterPro" id="IPR052733">
    <property type="entry name" value="Chloroplast_QOR"/>
</dbReference>
<dbReference type="Pfam" id="PF13602">
    <property type="entry name" value="ADH_zinc_N_2"/>
    <property type="match status" value="1"/>
</dbReference>
<dbReference type="PANTHER" id="PTHR44013">
    <property type="entry name" value="ZINC-TYPE ALCOHOL DEHYDROGENASE-LIKE PROTEIN C16A3.02C"/>
    <property type="match status" value="1"/>
</dbReference>
<dbReference type="Proteomes" id="UP000649799">
    <property type="component" value="Unassembled WGS sequence"/>
</dbReference>
<proteinExistence type="predicted"/>
<dbReference type="PROSITE" id="PS01162">
    <property type="entry name" value="QOR_ZETA_CRYSTAL"/>
    <property type="match status" value="1"/>
</dbReference>
<dbReference type="EMBL" id="JAANYN010000018">
    <property type="protein sequence ID" value="NHE59818.1"/>
    <property type="molecule type" value="Genomic_DNA"/>
</dbReference>
<dbReference type="InterPro" id="IPR011032">
    <property type="entry name" value="GroES-like_sf"/>
</dbReference>
<dbReference type="InterPro" id="IPR002364">
    <property type="entry name" value="Quin_OxRdtase/zeta-crystal_CS"/>
</dbReference>
<dbReference type="InterPro" id="IPR020843">
    <property type="entry name" value="ER"/>
</dbReference>
<dbReference type="Gene3D" id="3.90.180.10">
    <property type="entry name" value="Medium-chain alcohol dehydrogenases, catalytic domain"/>
    <property type="match status" value="1"/>
</dbReference>
<comment type="caution">
    <text evidence="2">The sequence shown here is derived from an EMBL/GenBank/DDBJ whole genome shotgun (WGS) entry which is preliminary data.</text>
</comment>
<dbReference type="SUPFAM" id="SSF51735">
    <property type="entry name" value="NAD(P)-binding Rossmann-fold domains"/>
    <property type="match status" value="1"/>
</dbReference>
<dbReference type="PANTHER" id="PTHR44013:SF1">
    <property type="entry name" value="ZINC-TYPE ALCOHOL DEHYDROGENASE-LIKE PROTEIN C16A3.02C"/>
    <property type="match status" value="1"/>
</dbReference>
<dbReference type="InterPro" id="IPR036291">
    <property type="entry name" value="NAD(P)-bd_dom_sf"/>
</dbReference>
<accession>A0ABX0HDH0</accession>
<feature type="domain" description="Enoyl reductase (ER)" evidence="1">
    <location>
        <begin position="14"/>
        <end position="320"/>
    </location>
</feature>
<dbReference type="CDD" id="cd08267">
    <property type="entry name" value="MDR1"/>
    <property type="match status" value="1"/>
</dbReference>
<evidence type="ECO:0000313" key="3">
    <source>
        <dbReference type="Proteomes" id="UP000649799"/>
    </source>
</evidence>
<evidence type="ECO:0000313" key="2">
    <source>
        <dbReference type="EMBL" id="NHE59818.1"/>
    </source>
</evidence>
<dbReference type="InterPro" id="IPR013154">
    <property type="entry name" value="ADH-like_N"/>
</dbReference>
<gene>
    <name evidence="2" type="ORF">G9Q97_23690</name>
</gene>